<keyword evidence="5" id="KW-0012">Acyltransferase</keyword>
<name>A0A0R2D6J9_9LACO</name>
<dbReference type="Pfam" id="PF00561">
    <property type="entry name" value="Abhydrolase_1"/>
    <property type="match status" value="1"/>
</dbReference>
<dbReference type="PANTHER" id="PTHR42916">
    <property type="entry name" value="2-SUCCINYL-5-ENOLPYRUVYL-6-HYDROXY-3-CYCLOHEXENE-1-CARBOXYLATE SYNTHASE"/>
    <property type="match status" value="1"/>
</dbReference>
<comment type="pathway">
    <text evidence="3">Quinol/quinone metabolism; 1,4-dihydroxy-2-naphthoate biosynthesis; 1,4-dihydroxy-2-naphthoate from chorismate: step 3/7.</text>
</comment>
<protein>
    <recommendedName>
        <fullName evidence="3">Putative 2-succinyl-6-hydroxy-2,4-cyclohexadiene-1-carboxylate synthase</fullName>
        <shortName evidence="3">SHCHC synthase</shortName>
        <ecNumber evidence="3">4.2.99.20</ecNumber>
    </recommendedName>
</protein>
<keyword evidence="5" id="KW-0808">Transferase</keyword>
<comment type="function">
    <text evidence="3">Catalyzes a proton abstraction reaction that results in 2,5-elimination of pyruvate from 2-succinyl-5-enolpyruvyl-6-hydroxy-3-cyclohexene-1-carboxylate (SEPHCHC) and the formation of 2-succinyl-6-hydroxy-2,4-cyclohexadiene-1-carboxylate (SHCHC).</text>
</comment>
<dbReference type="GO" id="GO:0070205">
    <property type="term" value="F:2-succinyl-6-hydroxy-2,4-cyclohexadiene-1-carboxylate synthase activity"/>
    <property type="evidence" value="ECO:0007669"/>
    <property type="project" value="UniProtKB-UniRule"/>
</dbReference>
<dbReference type="EMBL" id="AYYI01000017">
    <property type="protein sequence ID" value="KRM99285.1"/>
    <property type="molecule type" value="Genomic_DNA"/>
</dbReference>
<comment type="pathway">
    <text evidence="3">Quinol/quinone metabolism; menaquinone biosynthesis.</text>
</comment>
<accession>A0A0R2D6J9</accession>
<dbReference type="PANTHER" id="PTHR42916:SF1">
    <property type="entry name" value="PROTEIN PHYLLO, CHLOROPLASTIC"/>
    <property type="match status" value="1"/>
</dbReference>
<dbReference type="RefSeq" id="WP_057873339.1">
    <property type="nucleotide sequence ID" value="NZ_AYYI01000017.1"/>
</dbReference>
<dbReference type="EC" id="4.2.99.20" evidence="3"/>
<dbReference type="Proteomes" id="UP000051638">
    <property type="component" value="Unassembled WGS sequence"/>
</dbReference>
<dbReference type="OrthoDB" id="9808398at2"/>
<dbReference type="NCBIfam" id="TIGR03695">
    <property type="entry name" value="menH_SHCHC"/>
    <property type="match status" value="1"/>
</dbReference>
<gene>
    <name evidence="3" type="primary">menH</name>
    <name evidence="5" type="ORF">FC24_GL000482</name>
</gene>
<feature type="domain" description="AB hydrolase-1" evidence="4">
    <location>
        <begin position="27"/>
        <end position="258"/>
    </location>
</feature>
<evidence type="ECO:0000256" key="1">
    <source>
        <dbReference type="ARBA" id="ARBA00022428"/>
    </source>
</evidence>
<dbReference type="STRING" id="1423796.FC24_GL000482"/>
<dbReference type="InterPro" id="IPR000073">
    <property type="entry name" value="AB_hydrolase_1"/>
</dbReference>
<sequence length="269" mass="30324">MIKQHLKSRGQVYSFLTWGQPDTEAWLFLHGFMGSQSDFVPVAQALTGYRISLNLLGFGSQPPAIPPKRLTMTAQIRDLADLLTQLQVKKVNLVGYSMGGRLALGFALARPDLINHLYLESSTAGIADAKQRRERQLHDQKLARYLRCNDLASFVDQWGQLPLFASQHQLSLKQQQRMRQQRLMQNPINLAHSLEKMGTGSQPNFWPQLAHLAVKVTLITGQLDQKFSRIGEKLQRMVPVAQWIIVPKVGHNVHFEAPATFATILKGNL</sequence>
<dbReference type="Gene3D" id="3.40.50.1820">
    <property type="entry name" value="alpha/beta hydrolase"/>
    <property type="match status" value="1"/>
</dbReference>
<keyword evidence="5" id="KW-0378">Hydrolase</keyword>
<keyword evidence="2 3" id="KW-0456">Lyase</keyword>
<dbReference type="UniPathway" id="UPA00079"/>
<dbReference type="AlphaFoldDB" id="A0A0R2D6J9"/>
<comment type="similarity">
    <text evidence="3">Belongs to the AB hydrolase superfamily. MenH family.</text>
</comment>
<reference evidence="5 6" key="1">
    <citation type="journal article" date="2015" name="Genome Announc.">
        <title>Expanding the biotechnology potential of lactobacilli through comparative genomics of 213 strains and associated genera.</title>
        <authorList>
            <person name="Sun Z."/>
            <person name="Harris H.M."/>
            <person name="McCann A."/>
            <person name="Guo C."/>
            <person name="Argimon S."/>
            <person name="Zhang W."/>
            <person name="Yang X."/>
            <person name="Jeffery I.B."/>
            <person name="Cooney J.C."/>
            <person name="Kagawa T.F."/>
            <person name="Liu W."/>
            <person name="Song Y."/>
            <person name="Salvetti E."/>
            <person name="Wrobel A."/>
            <person name="Rasinkangas P."/>
            <person name="Parkhill J."/>
            <person name="Rea M.C."/>
            <person name="O'Sullivan O."/>
            <person name="Ritari J."/>
            <person name="Douillard F.P."/>
            <person name="Paul Ross R."/>
            <person name="Yang R."/>
            <person name="Briner A.E."/>
            <person name="Felis G.E."/>
            <person name="de Vos W.M."/>
            <person name="Barrangou R."/>
            <person name="Klaenhammer T.R."/>
            <person name="Caufield P.W."/>
            <person name="Cui Y."/>
            <person name="Zhang H."/>
            <person name="O'Toole P.W."/>
        </authorList>
    </citation>
    <scope>NUCLEOTIDE SEQUENCE [LARGE SCALE GENOMIC DNA]</scope>
    <source>
        <strain evidence="5 6">DSM 20253</strain>
    </source>
</reference>
<proteinExistence type="inferred from homology"/>
<dbReference type="SUPFAM" id="SSF53474">
    <property type="entry name" value="alpha/beta-Hydrolases"/>
    <property type="match status" value="1"/>
</dbReference>
<comment type="caution">
    <text evidence="5">The sequence shown here is derived from an EMBL/GenBank/DDBJ whole genome shotgun (WGS) entry which is preliminary data.</text>
</comment>
<dbReference type="PATRIC" id="fig|1423796.3.peg.496"/>
<evidence type="ECO:0000256" key="3">
    <source>
        <dbReference type="HAMAP-Rule" id="MF_01660"/>
    </source>
</evidence>
<dbReference type="GO" id="GO:0009234">
    <property type="term" value="P:menaquinone biosynthetic process"/>
    <property type="evidence" value="ECO:0007669"/>
    <property type="project" value="UniProtKB-UniRule"/>
</dbReference>
<evidence type="ECO:0000256" key="2">
    <source>
        <dbReference type="ARBA" id="ARBA00023239"/>
    </source>
</evidence>
<dbReference type="HAMAP" id="MF_01660">
    <property type="entry name" value="MenH"/>
    <property type="match status" value="1"/>
</dbReference>
<comment type="subunit">
    <text evidence="3">Monomer.</text>
</comment>
<evidence type="ECO:0000259" key="4">
    <source>
        <dbReference type="Pfam" id="PF00561"/>
    </source>
</evidence>
<dbReference type="InterPro" id="IPR029058">
    <property type="entry name" value="AB_hydrolase_fold"/>
</dbReference>
<evidence type="ECO:0000313" key="5">
    <source>
        <dbReference type="EMBL" id="KRM99285.1"/>
    </source>
</evidence>
<comment type="catalytic activity">
    <reaction evidence="3">
        <text>5-enolpyruvoyl-6-hydroxy-2-succinyl-cyclohex-3-ene-1-carboxylate = (1R,6R)-6-hydroxy-2-succinyl-cyclohexa-2,4-diene-1-carboxylate + pyruvate</text>
        <dbReference type="Rhea" id="RHEA:25597"/>
        <dbReference type="ChEBI" id="CHEBI:15361"/>
        <dbReference type="ChEBI" id="CHEBI:58689"/>
        <dbReference type="ChEBI" id="CHEBI:58818"/>
        <dbReference type="EC" id="4.2.99.20"/>
    </reaction>
</comment>
<dbReference type="GO" id="GO:0016746">
    <property type="term" value="F:acyltransferase activity"/>
    <property type="evidence" value="ECO:0007669"/>
    <property type="project" value="UniProtKB-KW"/>
</dbReference>
<dbReference type="GO" id="GO:0016787">
    <property type="term" value="F:hydrolase activity"/>
    <property type="evidence" value="ECO:0007669"/>
    <property type="project" value="UniProtKB-KW"/>
</dbReference>
<dbReference type="InterPro" id="IPR022485">
    <property type="entry name" value="SHCHC_synthase_MenH"/>
</dbReference>
<keyword evidence="6" id="KW-1185">Reference proteome</keyword>
<keyword evidence="1 3" id="KW-0474">Menaquinone biosynthesis</keyword>
<evidence type="ECO:0000313" key="6">
    <source>
        <dbReference type="Proteomes" id="UP000051638"/>
    </source>
</evidence>
<dbReference type="UniPathway" id="UPA01057">
    <property type="reaction ID" value="UER00900"/>
</dbReference>
<organism evidence="5 6">
    <name type="scientific">Loigolactobacillus rennini DSM 20253</name>
    <dbReference type="NCBI Taxonomy" id="1423796"/>
    <lineage>
        <taxon>Bacteria</taxon>
        <taxon>Bacillati</taxon>
        <taxon>Bacillota</taxon>
        <taxon>Bacilli</taxon>
        <taxon>Lactobacillales</taxon>
        <taxon>Lactobacillaceae</taxon>
        <taxon>Loigolactobacillus</taxon>
    </lineage>
</organism>